<dbReference type="RefSeq" id="WP_285487912.1">
    <property type="nucleotide sequence ID" value="NZ_BSTI01000009.1"/>
</dbReference>
<sequence>MTEKRARAAVDRVSAHQVGGHGRRVFGEISGLLAHEHARLRVRQVAVPFGICTEPANVKASGQACPYKFTCLWHLVTELNRIPGATSQHDGRHLPA</sequence>
<name>A0A9W6VGB9_9PSEU</name>
<dbReference type="EMBL" id="BSTI01000009">
    <property type="protein sequence ID" value="GLY67625.1"/>
    <property type="molecule type" value="Genomic_DNA"/>
</dbReference>
<proteinExistence type="predicted"/>
<accession>A0A9W6VGB9</accession>
<dbReference type="AlphaFoldDB" id="A0A9W6VGB9"/>
<comment type="caution">
    <text evidence="1">The sequence shown here is derived from an EMBL/GenBank/DDBJ whole genome shotgun (WGS) entry which is preliminary data.</text>
</comment>
<organism evidence="1 2">
    <name type="scientific">Amycolatopsis taiwanensis</name>
    <dbReference type="NCBI Taxonomy" id="342230"/>
    <lineage>
        <taxon>Bacteria</taxon>
        <taxon>Bacillati</taxon>
        <taxon>Actinomycetota</taxon>
        <taxon>Actinomycetes</taxon>
        <taxon>Pseudonocardiales</taxon>
        <taxon>Pseudonocardiaceae</taxon>
        <taxon>Amycolatopsis</taxon>
    </lineage>
</organism>
<reference evidence="1" key="1">
    <citation type="submission" date="2023-03" db="EMBL/GenBank/DDBJ databases">
        <title>Amycolatopsis taiwanensis NBRC 103393.</title>
        <authorList>
            <person name="Ichikawa N."/>
            <person name="Sato H."/>
            <person name="Tonouchi N."/>
        </authorList>
    </citation>
    <scope>NUCLEOTIDE SEQUENCE</scope>
    <source>
        <strain evidence="1">NBRC 103393</strain>
    </source>
</reference>
<protein>
    <submittedName>
        <fullName evidence="1">Uncharacterized protein</fullName>
    </submittedName>
</protein>
<dbReference type="Proteomes" id="UP001165136">
    <property type="component" value="Unassembled WGS sequence"/>
</dbReference>
<keyword evidence="2" id="KW-1185">Reference proteome</keyword>
<evidence type="ECO:0000313" key="1">
    <source>
        <dbReference type="EMBL" id="GLY67625.1"/>
    </source>
</evidence>
<evidence type="ECO:0000313" key="2">
    <source>
        <dbReference type="Proteomes" id="UP001165136"/>
    </source>
</evidence>
<gene>
    <name evidence="1" type="ORF">Atai01_42440</name>
</gene>